<accession>A0A9W6BIY3</accession>
<dbReference type="AlphaFoldDB" id="A0A9W6BIY3"/>
<reference evidence="3 4" key="1">
    <citation type="journal article" date="2023" name="Commun. Biol.">
        <title>Reorganization of the ancestral sex-determining regions during the evolution of trioecy in Pleodorina starrii.</title>
        <authorList>
            <person name="Takahashi K."/>
            <person name="Suzuki S."/>
            <person name="Kawai-Toyooka H."/>
            <person name="Yamamoto K."/>
            <person name="Hamaji T."/>
            <person name="Ootsuki R."/>
            <person name="Yamaguchi H."/>
            <person name="Kawachi M."/>
            <person name="Higashiyama T."/>
            <person name="Nozaki H."/>
        </authorList>
    </citation>
    <scope>NUCLEOTIDE SEQUENCE [LARGE SCALE GENOMIC DNA]</scope>
    <source>
        <strain evidence="3 4">NIES-4479</strain>
    </source>
</reference>
<feature type="compositionally biased region" description="Polar residues" evidence="1">
    <location>
        <begin position="458"/>
        <end position="467"/>
    </location>
</feature>
<feature type="compositionally biased region" description="Polar residues" evidence="1">
    <location>
        <begin position="39"/>
        <end position="49"/>
    </location>
</feature>
<dbReference type="Proteomes" id="UP001165080">
    <property type="component" value="Unassembled WGS sequence"/>
</dbReference>
<feature type="region of interest" description="Disordered" evidence="1">
    <location>
        <begin position="513"/>
        <end position="552"/>
    </location>
</feature>
<keyword evidence="2" id="KW-0472">Membrane</keyword>
<evidence type="ECO:0000313" key="3">
    <source>
        <dbReference type="EMBL" id="GLC52462.1"/>
    </source>
</evidence>
<evidence type="ECO:0000256" key="2">
    <source>
        <dbReference type="SAM" id="Phobius"/>
    </source>
</evidence>
<gene>
    <name evidence="3" type="primary">PLEST003303</name>
    <name evidence="3" type="ORF">PLESTB_000631700</name>
</gene>
<protein>
    <submittedName>
        <fullName evidence="3">Uncharacterized protein</fullName>
    </submittedName>
</protein>
<feature type="compositionally biased region" description="Polar residues" evidence="1">
    <location>
        <begin position="1"/>
        <end position="12"/>
    </location>
</feature>
<organism evidence="3 4">
    <name type="scientific">Pleodorina starrii</name>
    <dbReference type="NCBI Taxonomy" id="330485"/>
    <lineage>
        <taxon>Eukaryota</taxon>
        <taxon>Viridiplantae</taxon>
        <taxon>Chlorophyta</taxon>
        <taxon>core chlorophytes</taxon>
        <taxon>Chlorophyceae</taxon>
        <taxon>CS clade</taxon>
        <taxon>Chlamydomonadales</taxon>
        <taxon>Volvocaceae</taxon>
        <taxon>Pleodorina</taxon>
    </lineage>
</organism>
<feature type="compositionally biased region" description="Low complexity" evidence="1">
    <location>
        <begin position="124"/>
        <end position="146"/>
    </location>
</feature>
<feature type="transmembrane region" description="Helical" evidence="2">
    <location>
        <begin position="483"/>
        <end position="506"/>
    </location>
</feature>
<feature type="region of interest" description="Disordered" evidence="1">
    <location>
        <begin position="1"/>
        <end position="79"/>
    </location>
</feature>
<evidence type="ECO:0000256" key="1">
    <source>
        <dbReference type="SAM" id="MobiDB-lite"/>
    </source>
</evidence>
<sequence>MLRASHTYNWTETPGVPVLTSPIPPCQVPPSSVRARAGPSSSRQADNALQLQAQPQHRPPRPPPRTSPSRYSVPSQESIVPTAIKTTVAATEMTSALTSSLPSASASASMESSTPTLTGNNARVSVSVSGTNGHTSTSSSSSGRSTVRSGSEVLAALCGFLPQQLRQWLGGTSFQQPLPAIPGPAAASHRWQSALLAASPDSSWAAATTGGDANANAAVAVVSDATTSTRHDPPPRAAGRSRALSDSAGAVSTGSSTSAVSGSAEAYLVLGGGGGGAAAAGYGIDLQYTSVADAGLEAALASVLPTGVTLLTGAGVTTVTWNKTAAAAAAAATASGSGSGSTAVPPSLDGASSYLELRIPAPGLDARNAFGCLSYNVTSNSLRSASGNLTGVPTATGAVAAPPALYDNATARVICRVTSVAGSYVVAQQTAAAAAVAAATTNTTGGSGSGSGSSSTAKNNRTLSNSGEDGVGRGDSRSSTEGLIVASVVGGIMAVPLTMLGVGMWVMRQRRRREQAAAQQQQQQQGDSRQPASRSGSSSRGIQVHPLKEAAV</sequence>
<keyword evidence="4" id="KW-1185">Reference proteome</keyword>
<dbReference type="EMBL" id="BRXU01000006">
    <property type="protein sequence ID" value="GLC52462.1"/>
    <property type="molecule type" value="Genomic_DNA"/>
</dbReference>
<comment type="caution">
    <text evidence="3">The sequence shown here is derived from an EMBL/GenBank/DDBJ whole genome shotgun (WGS) entry which is preliminary data.</text>
</comment>
<evidence type="ECO:0000313" key="4">
    <source>
        <dbReference type="Proteomes" id="UP001165080"/>
    </source>
</evidence>
<keyword evidence="2" id="KW-0812">Transmembrane</keyword>
<name>A0A9W6BIY3_9CHLO</name>
<feature type="region of interest" description="Disordered" evidence="1">
    <location>
        <begin position="224"/>
        <end position="258"/>
    </location>
</feature>
<feature type="compositionally biased region" description="Low complexity" evidence="1">
    <location>
        <begin position="516"/>
        <end position="525"/>
    </location>
</feature>
<keyword evidence="2" id="KW-1133">Transmembrane helix</keyword>
<feature type="compositionally biased region" description="Low complexity" evidence="1">
    <location>
        <begin position="247"/>
        <end position="258"/>
    </location>
</feature>
<feature type="region of interest" description="Disordered" evidence="1">
    <location>
        <begin position="441"/>
        <end position="479"/>
    </location>
</feature>
<proteinExistence type="predicted"/>
<feature type="compositionally biased region" description="Low complexity" evidence="1">
    <location>
        <begin position="102"/>
        <end position="116"/>
    </location>
</feature>
<feature type="region of interest" description="Disordered" evidence="1">
    <location>
        <begin position="102"/>
        <end position="146"/>
    </location>
</feature>